<evidence type="ECO:0000313" key="2">
    <source>
        <dbReference type="EMBL" id="KEQ15410.1"/>
    </source>
</evidence>
<dbReference type="EMBL" id="JOKG01000001">
    <property type="protein sequence ID" value="KEQ15410.1"/>
    <property type="molecule type" value="Genomic_DNA"/>
</dbReference>
<feature type="chain" id="PRO_5001760635" evidence="1">
    <location>
        <begin position="27"/>
        <end position="153"/>
    </location>
</feature>
<evidence type="ECO:0000313" key="3">
    <source>
        <dbReference type="Proteomes" id="UP000028006"/>
    </source>
</evidence>
<sequence>MISLISPSVRFWFFLLCLFVCFNVFAAENCTECNKPLNQYERGICESCKNKQSDQDSLGACAPGPDAAVIVTLDESVVAGIKKLVVCEDSKTTKPKKTSKTDSCADEGACAAAACGTTGDPCSSDTCGVSYSDQISFLTFFPASLLIGRSMRG</sequence>
<dbReference type="AlphaFoldDB" id="A0A081NAD7"/>
<dbReference type="Proteomes" id="UP000028006">
    <property type="component" value="Unassembled WGS sequence"/>
</dbReference>
<keyword evidence="3" id="KW-1185">Reference proteome</keyword>
<evidence type="ECO:0000256" key="1">
    <source>
        <dbReference type="SAM" id="SignalP"/>
    </source>
</evidence>
<gene>
    <name evidence="2" type="ORF">GZ77_01820</name>
</gene>
<comment type="caution">
    <text evidence="2">The sequence shown here is derived from an EMBL/GenBank/DDBJ whole genome shotgun (WGS) entry which is preliminary data.</text>
</comment>
<accession>A0A081NAD7</accession>
<proteinExistence type="predicted"/>
<feature type="signal peptide" evidence="1">
    <location>
        <begin position="1"/>
        <end position="26"/>
    </location>
</feature>
<name>A0A081NAD7_9GAMM</name>
<keyword evidence="1" id="KW-0732">Signal</keyword>
<protein>
    <submittedName>
        <fullName evidence="2">Uncharacterized protein</fullName>
    </submittedName>
</protein>
<reference evidence="2 3" key="1">
    <citation type="submission" date="2014-06" db="EMBL/GenBank/DDBJ databases">
        <title>Whole Genome Sequences of Three Symbiotic Endozoicomonas Bacteria.</title>
        <authorList>
            <person name="Neave M.J."/>
            <person name="Apprill A."/>
            <person name="Voolstra C.R."/>
        </authorList>
    </citation>
    <scope>NUCLEOTIDE SEQUENCE [LARGE SCALE GENOMIC DNA]</scope>
    <source>
        <strain evidence="2 3">LMG 24815</strain>
    </source>
</reference>
<organism evidence="2 3">
    <name type="scientific">Endozoicomonas montiporae</name>
    <dbReference type="NCBI Taxonomy" id="1027273"/>
    <lineage>
        <taxon>Bacteria</taxon>
        <taxon>Pseudomonadati</taxon>
        <taxon>Pseudomonadota</taxon>
        <taxon>Gammaproteobacteria</taxon>
        <taxon>Oceanospirillales</taxon>
        <taxon>Endozoicomonadaceae</taxon>
        <taxon>Endozoicomonas</taxon>
    </lineage>
</organism>